<gene>
    <name evidence="2" type="ORF">BVRB_9g224590</name>
</gene>
<evidence type="ECO:0000313" key="3">
    <source>
        <dbReference type="Proteomes" id="UP000035740"/>
    </source>
</evidence>
<name>A0A0J8B637_BETVV</name>
<dbReference type="EMBL" id="KQ090377">
    <property type="protein sequence ID" value="KMS96466.1"/>
    <property type="molecule type" value="Genomic_DNA"/>
</dbReference>
<accession>A0A0J8B637</accession>
<proteinExistence type="predicted"/>
<evidence type="ECO:0000256" key="1">
    <source>
        <dbReference type="SAM" id="SignalP"/>
    </source>
</evidence>
<feature type="signal peptide" evidence="1">
    <location>
        <begin position="1"/>
        <end position="16"/>
    </location>
</feature>
<dbReference type="AlphaFoldDB" id="A0A0J8B637"/>
<protein>
    <submittedName>
        <fullName evidence="2">Uncharacterized protein</fullName>
    </submittedName>
</protein>
<organism evidence="2 3">
    <name type="scientific">Beta vulgaris subsp. vulgaris</name>
    <name type="common">Beet</name>
    <dbReference type="NCBI Taxonomy" id="3555"/>
    <lineage>
        <taxon>Eukaryota</taxon>
        <taxon>Viridiplantae</taxon>
        <taxon>Streptophyta</taxon>
        <taxon>Embryophyta</taxon>
        <taxon>Tracheophyta</taxon>
        <taxon>Spermatophyta</taxon>
        <taxon>Magnoliopsida</taxon>
        <taxon>eudicotyledons</taxon>
        <taxon>Gunneridae</taxon>
        <taxon>Pentapetalae</taxon>
        <taxon>Caryophyllales</taxon>
        <taxon>Chenopodiaceae</taxon>
        <taxon>Betoideae</taxon>
        <taxon>Beta</taxon>
    </lineage>
</organism>
<dbReference type="Gramene" id="KMS96466">
    <property type="protein sequence ID" value="KMS96466"/>
    <property type="gene ID" value="BVRB_9g224590"/>
</dbReference>
<keyword evidence="1" id="KW-0732">Signal</keyword>
<dbReference type="Proteomes" id="UP000035740">
    <property type="component" value="Unassembled WGS sequence"/>
</dbReference>
<reference evidence="2 3" key="1">
    <citation type="journal article" date="2014" name="Nature">
        <title>The genome of the recently domesticated crop plant sugar beet (Beta vulgaris).</title>
        <authorList>
            <person name="Dohm J.C."/>
            <person name="Minoche A.E."/>
            <person name="Holtgrawe D."/>
            <person name="Capella-Gutierrez S."/>
            <person name="Zakrzewski F."/>
            <person name="Tafer H."/>
            <person name="Rupp O."/>
            <person name="Sorensen T.R."/>
            <person name="Stracke R."/>
            <person name="Reinhardt R."/>
            <person name="Goesmann A."/>
            <person name="Kraft T."/>
            <person name="Schulz B."/>
            <person name="Stadler P.F."/>
            <person name="Schmidt T."/>
            <person name="Gabaldon T."/>
            <person name="Lehrach H."/>
            <person name="Weisshaar B."/>
            <person name="Himmelbauer H."/>
        </authorList>
    </citation>
    <scope>NUCLEOTIDE SEQUENCE [LARGE SCALE GENOMIC DNA]</scope>
    <source>
        <tissue evidence="2">Taproot</tissue>
    </source>
</reference>
<evidence type="ECO:0000313" key="2">
    <source>
        <dbReference type="EMBL" id="KMS96466.1"/>
    </source>
</evidence>
<sequence length="49" mass="5454">MLYLFALLSLEEPVAAGCLMSRKLLSCAMRIWGINDGFSLKGDCFSYSM</sequence>
<feature type="chain" id="PRO_5005294154" evidence="1">
    <location>
        <begin position="17"/>
        <end position="49"/>
    </location>
</feature>
<keyword evidence="3" id="KW-1185">Reference proteome</keyword>